<proteinExistence type="predicted"/>
<dbReference type="AlphaFoldDB" id="A0A8J3A8R6"/>
<organism evidence="2 3">
    <name type="scientific">Egicoccus halophilus</name>
    <dbReference type="NCBI Taxonomy" id="1670830"/>
    <lineage>
        <taxon>Bacteria</taxon>
        <taxon>Bacillati</taxon>
        <taxon>Actinomycetota</taxon>
        <taxon>Nitriliruptoria</taxon>
        <taxon>Egicoccales</taxon>
        <taxon>Egicoccaceae</taxon>
        <taxon>Egicoccus</taxon>
    </lineage>
</organism>
<dbReference type="EMBL" id="BMHA01000008">
    <property type="protein sequence ID" value="GGI07229.1"/>
    <property type="molecule type" value="Genomic_DNA"/>
</dbReference>
<accession>A0A8J3A8R6</accession>
<name>A0A8J3A8R6_9ACTN</name>
<evidence type="ECO:0008006" key="4">
    <source>
        <dbReference type="Google" id="ProtNLM"/>
    </source>
</evidence>
<dbReference type="InterPro" id="IPR036388">
    <property type="entry name" value="WH-like_DNA-bd_sf"/>
</dbReference>
<sequence length="366" mass="38951">MPRDRIAEVGRATRYLIAQAGSARLTVADHRALLGVLATTASWSRLADDVSLSQVVAACGADRSDVRRSLRRLTELGLIEHVPGVAATKGQKGRPGRLALLPAPHNWVDPLDPGWAGRGSPDPRTADQGSPDPQGGGGGTPRVGVPGPPTEEFPEEFSEKTPPAPAPADTPTPACEQAKAGGADQSELSNRWDAIRPSGALGRRMTAALETDGKARSQMTEALTAATRAGLRDSELRRLHDKPTPLDAEGVRFPIAAFAKRISAAASQAAAKAAERAERQAQVAHLQFVDPPARELSDQTRSRVALSQRLRRELGLVNAAHLAHALTWIERNFSPPNPFAEAELILDQDPDQLRRQLADAVPGAGR</sequence>
<comment type="caution">
    <text evidence="2">The sequence shown here is derived from an EMBL/GenBank/DDBJ whole genome shotgun (WGS) entry which is preliminary data.</text>
</comment>
<reference evidence="2" key="1">
    <citation type="journal article" date="2014" name="Int. J. Syst. Evol. Microbiol.">
        <title>Complete genome sequence of Corynebacterium casei LMG S-19264T (=DSM 44701T), isolated from a smear-ripened cheese.</title>
        <authorList>
            <consortium name="US DOE Joint Genome Institute (JGI-PGF)"/>
            <person name="Walter F."/>
            <person name="Albersmeier A."/>
            <person name="Kalinowski J."/>
            <person name="Ruckert C."/>
        </authorList>
    </citation>
    <scope>NUCLEOTIDE SEQUENCE</scope>
    <source>
        <strain evidence="2">CGMCC 1.14988</strain>
    </source>
</reference>
<evidence type="ECO:0000256" key="1">
    <source>
        <dbReference type="SAM" id="MobiDB-lite"/>
    </source>
</evidence>
<keyword evidence="3" id="KW-1185">Reference proteome</keyword>
<evidence type="ECO:0000313" key="2">
    <source>
        <dbReference type="EMBL" id="GGI07229.1"/>
    </source>
</evidence>
<gene>
    <name evidence="2" type="ORF">GCM10011354_23040</name>
</gene>
<evidence type="ECO:0000313" key="3">
    <source>
        <dbReference type="Proteomes" id="UP000650511"/>
    </source>
</evidence>
<dbReference type="Gene3D" id="1.10.10.10">
    <property type="entry name" value="Winged helix-like DNA-binding domain superfamily/Winged helix DNA-binding domain"/>
    <property type="match status" value="1"/>
</dbReference>
<protein>
    <recommendedName>
        <fullName evidence="4">Helix-turn-helix domain-containing protein</fullName>
    </recommendedName>
</protein>
<reference evidence="2" key="2">
    <citation type="submission" date="2020-09" db="EMBL/GenBank/DDBJ databases">
        <authorList>
            <person name="Sun Q."/>
            <person name="Zhou Y."/>
        </authorList>
    </citation>
    <scope>NUCLEOTIDE SEQUENCE</scope>
    <source>
        <strain evidence="2">CGMCC 1.14988</strain>
    </source>
</reference>
<dbReference type="Proteomes" id="UP000650511">
    <property type="component" value="Unassembled WGS sequence"/>
</dbReference>
<feature type="region of interest" description="Disordered" evidence="1">
    <location>
        <begin position="103"/>
        <end position="188"/>
    </location>
</feature>